<evidence type="ECO:0000256" key="1">
    <source>
        <dbReference type="ARBA" id="ARBA00023125"/>
    </source>
</evidence>
<dbReference type="InterPro" id="IPR001387">
    <property type="entry name" value="Cro/C1-type_HTH"/>
</dbReference>
<dbReference type="Proteomes" id="UP000009215">
    <property type="component" value="Chromosome"/>
</dbReference>
<dbReference type="RefSeq" id="WP_015058167.1">
    <property type="nucleotide sequence ID" value="NC_019042.1"/>
</dbReference>
<name>A0AB33R8C6_STREQ</name>
<keyword evidence="1" id="KW-0238">DNA-binding</keyword>
<reference evidence="4 5" key="1">
    <citation type="submission" date="2012-05" db="EMBL/GenBank/DDBJ databases">
        <title>Complete genome sequence of a Streptococcus dysgalactiae subsp. equisimilis strain possessing Lancefield's group A antigen.</title>
        <authorList>
            <person name="Luetticken R."/>
            <person name="Bruellhoff K."/>
            <person name="Van der Linden M."/>
            <person name="Peltroche-Llacsahuanga H."/>
            <person name="Blom J."/>
            <person name="Weber-Lehmann J."/>
            <person name="Ferretti J.J."/>
            <person name="McShan W.M."/>
        </authorList>
    </citation>
    <scope>NUCLEOTIDE SEQUENCE [LARGE SCALE GENOMIC DNA]</scope>
    <source>
        <strain evidence="4 5">AC-2713</strain>
    </source>
</reference>
<protein>
    <submittedName>
        <fullName evidence="4">Uncharacterized HTH-type transcriptional regulator y4wC</fullName>
    </submittedName>
</protein>
<evidence type="ECO:0000259" key="3">
    <source>
        <dbReference type="PROSITE" id="PS50943"/>
    </source>
</evidence>
<dbReference type="EMBL" id="HE858529">
    <property type="protein sequence ID" value="CCI63733.1"/>
    <property type="molecule type" value="Genomic_DNA"/>
</dbReference>
<feature type="transmembrane region" description="Helical" evidence="2">
    <location>
        <begin position="125"/>
        <end position="146"/>
    </location>
</feature>
<keyword evidence="2" id="KW-0472">Membrane</keyword>
<dbReference type="Gene3D" id="1.10.260.40">
    <property type="entry name" value="lambda repressor-like DNA-binding domains"/>
    <property type="match status" value="1"/>
</dbReference>
<dbReference type="CDD" id="cd00093">
    <property type="entry name" value="HTH_XRE"/>
    <property type="match status" value="1"/>
</dbReference>
<dbReference type="PROSITE" id="PS50943">
    <property type="entry name" value="HTH_CROC1"/>
    <property type="match status" value="1"/>
</dbReference>
<evidence type="ECO:0000256" key="2">
    <source>
        <dbReference type="SAM" id="Phobius"/>
    </source>
</evidence>
<dbReference type="PANTHER" id="PTHR46558:SF15">
    <property type="entry name" value="HELIX-TURN-HELIX DOMAIN PROTEIN"/>
    <property type="match status" value="1"/>
</dbReference>
<evidence type="ECO:0000313" key="4">
    <source>
        <dbReference type="EMBL" id="CCI63733.1"/>
    </source>
</evidence>
<organism evidence="4 5">
    <name type="scientific">Streptococcus dysgalactiae subsp. equisimilis AC-2713</name>
    <dbReference type="NCBI Taxonomy" id="759913"/>
    <lineage>
        <taxon>Bacteria</taxon>
        <taxon>Bacillati</taxon>
        <taxon>Bacillota</taxon>
        <taxon>Bacilli</taxon>
        <taxon>Lactobacillales</taxon>
        <taxon>Streptococcaceae</taxon>
        <taxon>Streptococcus</taxon>
    </lineage>
</organism>
<dbReference type="InterPro" id="IPR010982">
    <property type="entry name" value="Lambda_DNA-bd_dom_sf"/>
</dbReference>
<evidence type="ECO:0000313" key="5">
    <source>
        <dbReference type="Proteomes" id="UP000009215"/>
    </source>
</evidence>
<dbReference type="SUPFAM" id="SSF47413">
    <property type="entry name" value="lambda repressor-like DNA-binding domains"/>
    <property type="match status" value="1"/>
</dbReference>
<keyword evidence="2" id="KW-1133">Transmembrane helix</keyword>
<gene>
    <name evidence="4" type="ORF">SDSE_2253</name>
</gene>
<dbReference type="KEGG" id="sdc:SDSE_2253"/>
<dbReference type="SMART" id="SM00530">
    <property type="entry name" value="HTH_XRE"/>
    <property type="match status" value="1"/>
</dbReference>
<sequence length="170" mass="19864">MDKQTILALKLKDYRDKNGLTQAQLAEQLEVSDKTISKWENGETYPSKRNMLAISEKLHFSLEALMIEETQVKTDYRKLSFKYTFYAYLAIFFVSMLILSSRYAANSLGDYNIEERLRAVLDMSLRSNCYAIPAAICIGLVFYYYIFPKQNVEDARQTHEETFVFRKLDS</sequence>
<feature type="domain" description="HTH cro/C1-type" evidence="3">
    <location>
        <begin position="11"/>
        <end position="65"/>
    </location>
</feature>
<dbReference type="Pfam" id="PF01381">
    <property type="entry name" value="HTH_3"/>
    <property type="match status" value="1"/>
</dbReference>
<dbReference type="AlphaFoldDB" id="A0AB33R8C6"/>
<proteinExistence type="predicted"/>
<accession>A0AB33R8C6</accession>
<dbReference type="GO" id="GO:0003677">
    <property type="term" value="F:DNA binding"/>
    <property type="evidence" value="ECO:0007669"/>
    <property type="project" value="UniProtKB-KW"/>
</dbReference>
<feature type="transmembrane region" description="Helical" evidence="2">
    <location>
        <begin position="85"/>
        <end position="105"/>
    </location>
</feature>
<keyword evidence="2" id="KW-0812">Transmembrane</keyword>
<dbReference type="PANTHER" id="PTHR46558">
    <property type="entry name" value="TRACRIPTIONAL REGULATORY PROTEIN-RELATED-RELATED"/>
    <property type="match status" value="1"/>
</dbReference>